<proteinExistence type="predicted"/>
<protein>
    <submittedName>
        <fullName evidence="2">Uncharacterized protein</fullName>
    </submittedName>
</protein>
<evidence type="ECO:0000313" key="1">
    <source>
        <dbReference type="Proteomes" id="UP000093561"/>
    </source>
</evidence>
<reference evidence="1" key="2">
    <citation type="journal article" date="2016" name="Mol. Ecol.">
        <title>Population genomics of the filarial nematode parasite Wuchereria bancrofti from mosquitoes.</title>
        <authorList>
            <person name="Small S.T."/>
            <person name="Reimer L.J."/>
            <person name="Tisch D.J."/>
            <person name="King C.L."/>
            <person name="Christensen B.M."/>
            <person name="Siba P.M."/>
            <person name="Kazura J.W."/>
            <person name="Serre D."/>
            <person name="Zimmerman P.A."/>
        </authorList>
    </citation>
    <scope>NUCLEOTIDE SEQUENCE</scope>
    <source>
        <strain evidence="1">pt0022</strain>
    </source>
</reference>
<name>A0AAF5RV76_WUCBA</name>
<accession>A0AAF5RV76</accession>
<dbReference type="WBParaSite" id="mrna-Wban_04848">
    <property type="protein sequence ID" value="mrna-Wban_04848"/>
    <property type="gene ID" value="Wban_04848"/>
</dbReference>
<reference evidence="1" key="1">
    <citation type="submission" date="2015-03" db="EMBL/GenBank/DDBJ databases">
        <title>Wuchereria bancrofti Genome Sequencing Papua New Guinea Strain.</title>
        <authorList>
            <person name="Small S.T."/>
            <person name="Serre D."/>
            <person name="Zimmerman P.A."/>
        </authorList>
    </citation>
    <scope>NUCLEOTIDE SEQUENCE [LARGE SCALE GENOMIC DNA]</scope>
    <source>
        <strain evidence="1">pt0022</strain>
    </source>
</reference>
<sequence>MNEFERAAKPLCDKIGNNTTNITYYYGAWVKTKNNTYKDMFIGCCKLCQALNAINWIIKLKIQIVTLSKFGLKRNDVLLFRKKMNSFIETHYLTAKQNVDIIPACESSTYHLMPVLLGNRVGFVGAFDRLNWEGLLLRAIAPPRQKDVTYMGQYTSAIANKYKKNHCRNTYALTSYSVCVVYVLLTKHYGYECCCYGDKISRCQERIRNAIKTGPTVDELHQNRMTCMVDETSISNSSKVIYSNDGIEFKGNVDDLINEMEKIFCELHLNFNGDKQINVLFNSYFIMKQLILSYQKVANATEQITISDINELSQKQQSTLPNLPLLNNMEQINYYKELIEQRVNIITNSFQCINLSNWDARANDILRFHCAQLLPLDAQCPFTSSRTFAHHHIMCCCNHRSFCNYNVDIIKRTTTKSIPNLCKFNNEYQYFLHDYFYPTQPDANHSCLLHFISGNALYDMNYQFERRNSVIFFLPGSAIQPIDFSYALLEPNKCDYLDVDLKYDYLQTRYCYKSTKLLKYFETKYMPMRLFACRCQTAPGEIPCDSILMETIAEKAQNSNRKYYCAEYRGKHSVMFNHKIKVKVNDVSSYCATILDFKAIGNNLYYEFSGTIVRRSFINKAKFKLAMIPFTMYALSGESTQLCMNLVTGEMIMCICRNDYNNRKPCNLNSYEKSKALQFAIHEINLSKTRKTFPNELLAYSASKEPKWCHSESIFSTIIVNCEQKEAEITSACVKKMPKFDEEENYDLVCAEKLFYEECGIVSELSATSDSDKERIVCCCTDNCDSTGLTLHEFKVEMHFLMENMED</sequence>
<organism evidence="1 2">
    <name type="scientific">Wuchereria bancrofti</name>
    <dbReference type="NCBI Taxonomy" id="6293"/>
    <lineage>
        <taxon>Eukaryota</taxon>
        <taxon>Metazoa</taxon>
        <taxon>Ecdysozoa</taxon>
        <taxon>Nematoda</taxon>
        <taxon>Chromadorea</taxon>
        <taxon>Rhabditida</taxon>
        <taxon>Spirurina</taxon>
        <taxon>Spiruromorpha</taxon>
        <taxon>Filarioidea</taxon>
        <taxon>Onchocercidae</taxon>
        <taxon>Wuchereria</taxon>
    </lineage>
</organism>
<dbReference type="Proteomes" id="UP000093561">
    <property type="component" value="Unassembled WGS sequence"/>
</dbReference>
<reference evidence="2" key="3">
    <citation type="submission" date="2024-02" db="UniProtKB">
        <authorList>
            <consortium name="WormBaseParasite"/>
        </authorList>
    </citation>
    <scope>IDENTIFICATION</scope>
    <source>
        <strain evidence="2">pt0022</strain>
    </source>
</reference>
<evidence type="ECO:0000313" key="2">
    <source>
        <dbReference type="WBParaSite" id="mrna-Wban_04848"/>
    </source>
</evidence>
<dbReference type="AlphaFoldDB" id="A0AAF5RV76"/>